<feature type="domain" description="NB-ARC" evidence="2">
    <location>
        <begin position="43"/>
        <end position="200"/>
    </location>
</feature>
<dbReference type="SUPFAM" id="SSF52540">
    <property type="entry name" value="P-loop containing nucleoside triphosphate hydrolases"/>
    <property type="match status" value="1"/>
</dbReference>
<dbReference type="InterPro" id="IPR011990">
    <property type="entry name" value="TPR-like_helical_dom_sf"/>
</dbReference>
<evidence type="ECO:0000259" key="2">
    <source>
        <dbReference type="Pfam" id="PF00931"/>
    </source>
</evidence>
<protein>
    <submittedName>
        <fullName evidence="4">Uncharacterized protein</fullName>
    </submittedName>
</protein>
<evidence type="ECO:0000256" key="1">
    <source>
        <dbReference type="SAM" id="MobiDB-lite"/>
    </source>
</evidence>
<evidence type="ECO:0000259" key="3">
    <source>
        <dbReference type="Pfam" id="PF25000"/>
    </source>
</evidence>
<dbReference type="NCBIfam" id="NF040586">
    <property type="entry name" value="FxSxx_TPR"/>
    <property type="match status" value="1"/>
</dbReference>
<dbReference type="SMART" id="SM00028">
    <property type="entry name" value="TPR"/>
    <property type="match status" value="3"/>
</dbReference>
<dbReference type="InterPro" id="IPR056681">
    <property type="entry name" value="DUF7779"/>
</dbReference>
<dbReference type="Pfam" id="PF13424">
    <property type="entry name" value="TPR_12"/>
    <property type="match status" value="1"/>
</dbReference>
<dbReference type="InterPro" id="IPR002182">
    <property type="entry name" value="NB-ARC"/>
</dbReference>
<dbReference type="AlphaFoldDB" id="A0A6A5S7G2"/>
<dbReference type="Gene3D" id="3.40.50.300">
    <property type="entry name" value="P-loop containing nucleotide triphosphate hydrolases"/>
    <property type="match status" value="1"/>
</dbReference>
<dbReference type="Pfam" id="PF13374">
    <property type="entry name" value="TPR_10"/>
    <property type="match status" value="2"/>
</dbReference>
<dbReference type="PANTHER" id="PTHR46082:SF6">
    <property type="entry name" value="AAA+ ATPASE DOMAIN-CONTAINING PROTEIN-RELATED"/>
    <property type="match status" value="1"/>
</dbReference>
<name>A0A6A5S7G2_9PLEO</name>
<feature type="non-terminal residue" evidence="4">
    <location>
        <position position="579"/>
    </location>
</feature>
<keyword evidence="5" id="KW-1185">Reference proteome</keyword>
<feature type="domain" description="DUF7779" evidence="3">
    <location>
        <begin position="286"/>
        <end position="369"/>
    </location>
</feature>
<dbReference type="Gene3D" id="1.25.40.10">
    <property type="entry name" value="Tetratricopeptide repeat domain"/>
    <property type="match status" value="1"/>
</dbReference>
<accession>A0A6A5S7G2</accession>
<dbReference type="EMBL" id="ML976179">
    <property type="protein sequence ID" value="KAF1936601.1"/>
    <property type="molecule type" value="Genomic_DNA"/>
</dbReference>
<dbReference type="InterPro" id="IPR027417">
    <property type="entry name" value="P-loop_NTPase"/>
</dbReference>
<evidence type="ECO:0000313" key="4">
    <source>
        <dbReference type="EMBL" id="KAF1936601.1"/>
    </source>
</evidence>
<proteinExistence type="predicted"/>
<feature type="region of interest" description="Disordered" evidence="1">
    <location>
        <begin position="1"/>
        <end position="20"/>
    </location>
</feature>
<reference evidence="4" key="1">
    <citation type="journal article" date="2020" name="Stud. Mycol.">
        <title>101 Dothideomycetes genomes: a test case for predicting lifestyles and emergence of pathogens.</title>
        <authorList>
            <person name="Haridas S."/>
            <person name="Albert R."/>
            <person name="Binder M."/>
            <person name="Bloem J."/>
            <person name="Labutti K."/>
            <person name="Salamov A."/>
            <person name="Andreopoulos B."/>
            <person name="Baker S."/>
            <person name="Barry K."/>
            <person name="Bills G."/>
            <person name="Bluhm B."/>
            <person name="Cannon C."/>
            <person name="Castanera R."/>
            <person name="Culley D."/>
            <person name="Daum C."/>
            <person name="Ezra D."/>
            <person name="Gonzalez J."/>
            <person name="Henrissat B."/>
            <person name="Kuo A."/>
            <person name="Liang C."/>
            <person name="Lipzen A."/>
            <person name="Lutzoni F."/>
            <person name="Magnuson J."/>
            <person name="Mondo S."/>
            <person name="Nolan M."/>
            <person name="Ohm R."/>
            <person name="Pangilinan J."/>
            <person name="Park H.-J."/>
            <person name="Ramirez L."/>
            <person name="Alfaro M."/>
            <person name="Sun H."/>
            <person name="Tritt A."/>
            <person name="Yoshinaga Y."/>
            <person name="Zwiers L.-H."/>
            <person name="Turgeon B."/>
            <person name="Goodwin S."/>
            <person name="Spatafora J."/>
            <person name="Crous P."/>
            <person name="Grigoriev I."/>
        </authorList>
    </citation>
    <scope>NUCLEOTIDE SEQUENCE</scope>
    <source>
        <strain evidence="4">CBS 161.51</strain>
    </source>
</reference>
<dbReference type="InterPro" id="IPR019734">
    <property type="entry name" value="TPR_rpt"/>
</dbReference>
<sequence>PSDPSSTPLKPSSNVPFRKDKDYVDRGDILARIEERCSQPAGRAALVGFGGFGKSQLAIEYAHRVRQSSPDTWIFWVHASNSARLEEAFSDIAERVGLSSQPGAAADILPLVRKWLCNEANGRWLMIVDNADDELTVESQKDRKSASLASLLPQSDHGAIIVTSRNVDVARSLVGRQQDVIMVGAMSEDEAIKLLRNKLGDGPRDGATQLVKALDCIPLAIVQAAAYMDRLGPRMAVGRYLGELKGVAEKVQLLQKAASDIRRDGEALNSVLATWQISFEYIRQKRPSAGHLLSFMSFFNQEGIPEFMVRHYTDEDSEGQDDLLKICSEVSQVDFEEDVAALRAFSLVGMTKREDEFEMHGLVQFATRIWLRSTNVERRWHGVFIQAIAQEFPNGEYANWARCRTLFPHVLPTIEQEGPTIKKTDEWALLLNNAGWYAWRQGLFAQAEDMVSRALGIRKEVLDADDPRILLSSSLLGSILTGLGKYEEAERMHRQTLATHEKVLGAEHPDTLATMNNLAGVLDSQGKYEEAERMYRQTLANSEKVLGAEHPSTLTTMNNLALVLDRQGKYEEAERMHRQ</sequence>
<dbReference type="OrthoDB" id="20872at2759"/>
<evidence type="ECO:0000313" key="5">
    <source>
        <dbReference type="Proteomes" id="UP000800038"/>
    </source>
</evidence>
<dbReference type="PANTHER" id="PTHR46082">
    <property type="entry name" value="ATP/GTP-BINDING PROTEIN-RELATED"/>
    <property type="match status" value="1"/>
</dbReference>
<feature type="non-terminal residue" evidence="4">
    <location>
        <position position="1"/>
    </location>
</feature>
<dbReference type="Pfam" id="PF00931">
    <property type="entry name" value="NB-ARC"/>
    <property type="match status" value="1"/>
</dbReference>
<organism evidence="4 5">
    <name type="scientific">Clathrospora elynae</name>
    <dbReference type="NCBI Taxonomy" id="706981"/>
    <lineage>
        <taxon>Eukaryota</taxon>
        <taxon>Fungi</taxon>
        <taxon>Dikarya</taxon>
        <taxon>Ascomycota</taxon>
        <taxon>Pezizomycotina</taxon>
        <taxon>Dothideomycetes</taxon>
        <taxon>Pleosporomycetidae</taxon>
        <taxon>Pleosporales</taxon>
        <taxon>Diademaceae</taxon>
        <taxon>Clathrospora</taxon>
    </lineage>
</organism>
<gene>
    <name evidence="4" type="ORF">EJ02DRAFT_327735</name>
</gene>
<dbReference type="Pfam" id="PF25000">
    <property type="entry name" value="DUF7779"/>
    <property type="match status" value="1"/>
</dbReference>
<dbReference type="InterPro" id="IPR053137">
    <property type="entry name" value="NLR-like"/>
</dbReference>
<dbReference type="GO" id="GO:0043531">
    <property type="term" value="F:ADP binding"/>
    <property type="evidence" value="ECO:0007669"/>
    <property type="project" value="InterPro"/>
</dbReference>
<dbReference type="SUPFAM" id="SSF48452">
    <property type="entry name" value="TPR-like"/>
    <property type="match status" value="1"/>
</dbReference>
<dbReference type="Proteomes" id="UP000800038">
    <property type="component" value="Unassembled WGS sequence"/>
</dbReference>
<feature type="compositionally biased region" description="Polar residues" evidence="1">
    <location>
        <begin position="1"/>
        <end position="15"/>
    </location>
</feature>